<organism evidence="3 4">
    <name type="scientific">Achlya hypogyna</name>
    <name type="common">Oomycete</name>
    <name type="synonym">Protoachlya hypogyna</name>
    <dbReference type="NCBI Taxonomy" id="1202772"/>
    <lineage>
        <taxon>Eukaryota</taxon>
        <taxon>Sar</taxon>
        <taxon>Stramenopiles</taxon>
        <taxon>Oomycota</taxon>
        <taxon>Saprolegniomycetes</taxon>
        <taxon>Saprolegniales</taxon>
        <taxon>Achlyaceae</taxon>
        <taxon>Achlya</taxon>
    </lineage>
</organism>
<evidence type="ECO:0000259" key="2">
    <source>
        <dbReference type="Pfam" id="PF13521"/>
    </source>
</evidence>
<accession>A0A1V9ZTC6</accession>
<dbReference type="OrthoDB" id="6375174at2759"/>
<gene>
    <name evidence="3" type="ORF">ACHHYP_01509</name>
</gene>
<dbReference type="Pfam" id="PF13521">
    <property type="entry name" value="AAA_28"/>
    <property type="match status" value="1"/>
</dbReference>
<dbReference type="GO" id="GO:0070300">
    <property type="term" value="F:phosphatidic acid binding"/>
    <property type="evidence" value="ECO:0007669"/>
    <property type="project" value="TreeGrafter"/>
</dbReference>
<feature type="region of interest" description="Disordered" evidence="1">
    <location>
        <begin position="1"/>
        <end position="31"/>
    </location>
</feature>
<dbReference type="PANTHER" id="PTHR34932:SF1">
    <property type="entry name" value="TRPL TRANSLOCATION DEFECT PROTEIN 14"/>
    <property type="match status" value="1"/>
</dbReference>
<feature type="domain" description="NadR/Ttd14 AAA" evidence="2">
    <location>
        <begin position="43"/>
        <end position="224"/>
    </location>
</feature>
<comment type="caution">
    <text evidence="3">The sequence shown here is derived from an EMBL/GenBank/DDBJ whole genome shotgun (WGS) entry which is preliminary data.</text>
</comment>
<dbReference type="EMBL" id="JNBR01000011">
    <property type="protein sequence ID" value="OQS01253.1"/>
    <property type="molecule type" value="Genomic_DNA"/>
</dbReference>
<name>A0A1V9ZTC6_ACHHY</name>
<dbReference type="PANTHER" id="PTHR34932">
    <property type="entry name" value="TRPL TRANSLOCATION DEFECT PROTEIN 14"/>
    <property type="match status" value="1"/>
</dbReference>
<proteinExistence type="predicted"/>
<dbReference type="GO" id="GO:0005525">
    <property type="term" value="F:GTP binding"/>
    <property type="evidence" value="ECO:0007669"/>
    <property type="project" value="TreeGrafter"/>
</dbReference>
<dbReference type="Gene3D" id="3.40.50.300">
    <property type="entry name" value="P-loop containing nucleotide triphosphate hydrolases"/>
    <property type="match status" value="1"/>
</dbReference>
<dbReference type="InterPro" id="IPR027417">
    <property type="entry name" value="P-loop_NTPase"/>
</dbReference>
<evidence type="ECO:0000313" key="4">
    <source>
        <dbReference type="Proteomes" id="UP000243579"/>
    </source>
</evidence>
<dbReference type="GO" id="GO:0035091">
    <property type="term" value="F:phosphatidylinositol binding"/>
    <property type="evidence" value="ECO:0007669"/>
    <property type="project" value="TreeGrafter"/>
</dbReference>
<protein>
    <recommendedName>
        <fullName evidence="2">NadR/Ttd14 AAA domain-containing protein</fullName>
    </recommendedName>
</protein>
<dbReference type="SUPFAM" id="SSF52540">
    <property type="entry name" value="P-loop containing nucleoside triphosphate hydrolases"/>
    <property type="match status" value="1"/>
</dbReference>
<sequence length="435" mass="48911">MAQSTSPFAQPASEPVLTRGRSGTVPMMSSLNRGESESIPIYKFVLTGGPCAGKTTSLERLSTYFRERGFRVYMVPEASTLLQSGGAHFLDLKPTDIINFQWAILSTQMQLEDTFMALARDTKMPCVILCDRGAMDGSAYMDPEEWEDLKLQHDLDTVTLRDTRYNAVFHLVTTANGAASFYTLDNNGTRIETVDQACAVDERICHAWIGHPKLFVFDNSTGFEMKMQRLINCAATLTGLPSTIKSSKKFLLRSLPMPAAMPVHCEEFEVEKVYLMPHPSDGPNDYVFVRCRTQYGIPVYGMTTVRTLADTGEPVHLKRVLSAREYTYAVRHRADPSRRIIKQKRICFLWKNQSFNIHIYKEPVELAGQGIVHIQVRLRGVDIERSPAFAQASAESSATVMMPAFLDTDEEMDESHPLYTGYHVSLKEIDIPNVL</sequence>
<keyword evidence="4" id="KW-1185">Reference proteome</keyword>
<dbReference type="Gene3D" id="2.40.320.10">
    <property type="entry name" value="Hypothetical Protein Pfu-838710-001"/>
    <property type="match status" value="1"/>
</dbReference>
<dbReference type="InterPro" id="IPR053227">
    <property type="entry name" value="TRPL-trafficking_regulator"/>
</dbReference>
<dbReference type="AlphaFoldDB" id="A0A1V9ZTC6"/>
<dbReference type="Proteomes" id="UP000243579">
    <property type="component" value="Unassembled WGS sequence"/>
</dbReference>
<evidence type="ECO:0000313" key="3">
    <source>
        <dbReference type="EMBL" id="OQS01253.1"/>
    </source>
</evidence>
<reference evidence="3 4" key="1">
    <citation type="journal article" date="2014" name="Genome Biol. Evol.">
        <title>The secreted proteins of Achlya hypogyna and Thraustotheca clavata identify the ancestral oomycete secretome and reveal gene acquisitions by horizontal gene transfer.</title>
        <authorList>
            <person name="Misner I."/>
            <person name="Blouin N."/>
            <person name="Leonard G."/>
            <person name="Richards T.A."/>
            <person name="Lane C.E."/>
        </authorList>
    </citation>
    <scope>NUCLEOTIDE SEQUENCE [LARGE SCALE GENOMIC DNA]</scope>
    <source>
        <strain evidence="3 4">ATCC 48635</strain>
    </source>
</reference>
<evidence type="ECO:0000256" key="1">
    <source>
        <dbReference type="SAM" id="MobiDB-lite"/>
    </source>
</evidence>
<dbReference type="InterPro" id="IPR038727">
    <property type="entry name" value="NadR/Ttd14_AAA_dom"/>
</dbReference>